<feature type="domain" description="His-Me finger endonuclease beta4-alpha2" evidence="1">
    <location>
        <begin position="62"/>
        <end position="112"/>
    </location>
</feature>
<comment type="caution">
    <text evidence="2">The sequence shown here is derived from an EMBL/GenBank/DDBJ whole genome shotgun (WGS) entry which is preliminary data.</text>
</comment>
<dbReference type="InterPro" id="IPR041475">
    <property type="entry name" value="His_Me_b4a2"/>
</dbReference>
<dbReference type="AlphaFoldDB" id="A0A1G1Y7G0"/>
<gene>
    <name evidence="2" type="ORF">A2663_00590</name>
</gene>
<dbReference type="Proteomes" id="UP000178432">
    <property type="component" value="Unassembled WGS sequence"/>
</dbReference>
<dbReference type="EMBL" id="MHIF01000016">
    <property type="protein sequence ID" value="OGY48273.1"/>
    <property type="molecule type" value="Genomic_DNA"/>
</dbReference>
<evidence type="ECO:0000313" key="2">
    <source>
        <dbReference type="EMBL" id="OGY48273.1"/>
    </source>
</evidence>
<name>A0A1G1Y7G0_9BACT</name>
<dbReference type="SUPFAM" id="SSF54060">
    <property type="entry name" value="His-Me finger endonucleases"/>
    <property type="match status" value="1"/>
</dbReference>
<dbReference type="Gene3D" id="3.30.60.130">
    <property type="match status" value="1"/>
</dbReference>
<organism evidence="2 3">
    <name type="scientific">Candidatus Buchananbacteria bacterium RIFCSPHIGHO2_01_FULL_46_12</name>
    <dbReference type="NCBI Taxonomy" id="1797536"/>
    <lineage>
        <taxon>Bacteria</taxon>
        <taxon>Candidatus Buchananiibacteriota</taxon>
    </lineage>
</organism>
<dbReference type="InterPro" id="IPR038563">
    <property type="entry name" value="Endonuclease_7_sf"/>
</dbReference>
<dbReference type="Pfam" id="PF02945">
    <property type="entry name" value="Endonuclease_7"/>
    <property type="match status" value="1"/>
</dbReference>
<proteinExistence type="predicted"/>
<dbReference type="InterPro" id="IPR044925">
    <property type="entry name" value="His-Me_finger_sf"/>
</dbReference>
<evidence type="ECO:0000259" key="1">
    <source>
        <dbReference type="Pfam" id="PF18275"/>
    </source>
</evidence>
<protein>
    <recommendedName>
        <fullName evidence="1">His-Me finger endonuclease beta4-alpha2 domain-containing protein</fullName>
    </recommendedName>
</protein>
<dbReference type="InterPro" id="IPR004211">
    <property type="entry name" value="Endonuclease_7"/>
</dbReference>
<sequence length="194" mass="22052">MTSTSNKFVAAKKGVVAPGDIMVEKNDIGVIKSEAKNYASIFFIRIWKQVDLDKKDFEIINVKKTGDGFPKKICNVCHKFKKTTEFAKNQNAKNNRSVRRPSCRNCRVKMEGVSVSRTDRIEWLKNKPNNEPFECPVCRKRTIAGITSKVVLEHDHHTGKPGGWICDSCNTGLGRFKDDIKLLKSAIEFLKKNY</sequence>
<evidence type="ECO:0000313" key="3">
    <source>
        <dbReference type="Proteomes" id="UP000178432"/>
    </source>
</evidence>
<reference evidence="2 3" key="1">
    <citation type="journal article" date="2016" name="Nat. Commun.">
        <title>Thousands of microbial genomes shed light on interconnected biogeochemical processes in an aquifer system.</title>
        <authorList>
            <person name="Anantharaman K."/>
            <person name="Brown C.T."/>
            <person name="Hug L.A."/>
            <person name="Sharon I."/>
            <person name="Castelle C.J."/>
            <person name="Probst A.J."/>
            <person name="Thomas B.C."/>
            <person name="Singh A."/>
            <person name="Wilkins M.J."/>
            <person name="Karaoz U."/>
            <person name="Brodie E.L."/>
            <person name="Williams K.H."/>
            <person name="Hubbard S.S."/>
            <person name="Banfield J.F."/>
        </authorList>
    </citation>
    <scope>NUCLEOTIDE SEQUENCE [LARGE SCALE GENOMIC DNA]</scope>
</reference>
<dbReference type="Gene3D" id="3.40.1800.10">
    <property type="entry name" value="His-Me finger endonucleases"/>
    <property type="match status" value="1"/>
</dbReference>
<dbReference type="Pfam" id="PF18275">
    <property type="entry name" value="His_Me_b4a2"/>
    <property type="match status" value="1"/>
</dbReference>
<accession>A0A1G1Y7G0</accession>